<protein>
    <submittedName>
        <fullName evidence="3">Uncharacterized protein</fullName>
    </submittedName>
</protein>
<organism evidence="3 4">
    <name type="scientific">Trichomonas vaginalis (strain ATCC PRA-98 / G3)</name>
    <dbReference type="NCBI Taxonomy" id="412133"/>
    <lineage>
        <taxon>Eukaryota</taxon>
        <taxon>Metamonada</taxon>
        <taxon>Parabasalia</taxon>
        <taxon>Trichomonadida</taxon>
        <taxon>Trichomonadidae</taxon>
        <taxon>Trichomonas</taxon>
    </lineage>
</organism>
<keyword evidence="1" id="KW-0175">Coiled coil</keyword>
<dbReference type="EMBL" id="DS113329">
    <property type="protein sequence ID" value="EAY10931.1"/>
    <property type="molecule type" value="Genomic_DNA"/>
</dbReference>
<feature type="coiled-coil region" evidence="1">
    <location>
        <begin position="200"/>
        <end position="234"/>
    </location>
</feature>
<dbReference type="InParanoid" id="A2E8U9"/>
<dbReference type="AlphaFoldDB" id="A2E8U9"/>
<feature type="region of interest" description="Disordered" evidence="2">
    <location>
        <begin position="254"/>
        <end position="340"/>
    </location>
</feature>
<dbReference type="SMR" id="A2E8U9"/>
<proteinExistence type="predicted"/>
<evidence type="ECO:0000313" key="3">
    <source>
        <dbReference type="EMBL" id="EAY10931.1"/>
    </source>
</evidence>
<feature type="compositionally biased region" description="Basic and acidic residues" evidence="2">
    <location>
        <begin position="258"/>
        <end position="273"/>
    </location>
</feature>
<name>A2E8U9_TRIV3</name>
<reference evidence="3" key="2">
    <citation type="journal article" date="2007" name="Science">
        <title>Draft genome sequence of the sexually transmitted pathogen Trichomonas vaginalis.</title>
        <authorList>
            <person name="Carlton J.M."/>
            <person name="Hirt R.P."/>
            <person name="Silva J.C."/>
            <person name="Delcher A.L."/>
            <person name="Schatz M."/>
            <person name="Zhao Q."/>
            <person name="Wortman J.R."/>
            <person name="Bidwell S.L."/>
            <person name="Alsmark U.C.M."/>
            <person name="Besteiro S."/>
            <person name="Sicheritz-Ponten T."/>
            <person name="Noel C.J."/>
            <person name="Dacks J.B."/>
            <person name="Foster P.G."/>
            <person name="Simillion C."/>
            <person name="Van de Peer Y."/>
            <person name="Miranda-Saavedra D."/>
            <person name="Barton G.J."/>
            <person name="Westrop G.D."/>
            <person name="Mueller S."/>
            <person name="Dessi D."/>
            <person name="Fiori P.L."/>
            <person name="Ren Q."/>
            <person name="Paulsen I."/>
            <person name="Zhang H."/>
            <person name="Bastida-Corcuera F.D."/>
            <person name="Simoes-Barbosa A."/>
            <person name="Brown M.T."/>
            <person name="Hayes R.D."/>
            <person name="Mukherjee M."/>
            <person name="Okumura C.Y."/>
            <person name="Schneider R."/>
            <person name="Smith A.J."/>
            <person name="Vanacova S."/>
            <person name="Villalvazo M."/>
            <person name="Haas B.J."/>
            <person name="Pertea M."/>
            <person name="Feldblyum T.V."/>
            <person name="Utterback T.R."/>
            <person name="Shu C.L."/>
            <person name="Osoegawa K."/>
            <person name="de Jong P.J."/>
            <person name="Hrdy I."/>
            <person name="Horvathova L."/>
            <person name="Zubacova Z."/>
            <person name="Dolezal P."/>
            <person name="Malik S.B."/>
            <person name="Logsdon J.M. Jr."/>
            <person name="Henze K."/>
            <person name="Gupta A."/>
            <person name="Wang C.C."/>
            <person name="Dunne R.L."/>
            <person name="Upcroft J.A."/>
            <person name="Upcroft P."/>
            <person name="White O."/>
            <person name="Salzberg S.L."/>
            <person name="Tang P."/>
            <person name="Chiu C.-H."/>
            <person name="Lee Y.-S."/>
            <person name="Embley T.M."/>
            <person name="Coombs G.H."/>
            <person name="Mottram J.C."/>
            <person name="Tachezy J."/>
            <person name="Fraser-Liggett C.M."/>
            <person name="Johnson P.J."/>
        </authorList>
    </citation>
    <scope>NUCLEOTIDE SEQUENCE [LARGE SCALE GENOMIC DNA]</scope>
    <source>
        <strain evidence="3">G3</strain>
    </source>
</reference>
<dbReference type="VEuPathDB" id="TrichDB:TVAG_260170"/>
<dbReference type="Proteomes" id="UP000001542">
    <property type="component" value="Unassembled WGS sequence"/>
</dbReference>
<reference evidence="3" key="1">
    <citation type="submission" date="2006-10" db="EMBL/GenBank/DDBJ databases">
        <authorList>
            <person name="Amadeo P."/>
            <person name="Zhao Q."/>
            <person name="Wortman J."/>
            <person name="Fraser-Liggett C."/>
            <person name="Carlton J."/>
        </authorList>
    </citation>
    <scope>NUCLEOTIDE SEQUENCE</scope>
    <source>
        <strain evidence="3">G3</strain>
    </source>
</reference>
<keyword evidence="4" id="KW-1185">Reference proteome</keyword>
<accession>A2E8U9</accession>
<evidence type="ECO:0000313" key="4">
    <source>
        <dbReference type="Proteomes" id="UP000001542"/>
    </source>
</evidence>
<evidence type="ECO:0000256" key="2">
    <source>
        <dbReference type="SAM" id="MobiDB-lite"/>
    </source>
</evidence>
<gene>
    <name evidence="3" type="ORF">TVAG_260170</name>
</gene>
<sequence>MKRTNSLRRSMPARIPITNETINFLKADTIQNNKKIKILKTKIEKINEKSLVRDNAIKNVFTQTKNDQKISTASPSTNENLKKQIETLKNTIDFRKKYLNELVTSDRYWKVGELESEIITLYQESVRTEQDCQTLHQKQNDYNSRINQIKQTLRIASAKYQEIPDIEDDISELQAKNQAYMRGNRKASATDILGRANSDINVCNDLIGKLKQQVQDLQKEIDTVGEDHQKIADESKEAVETLDNLIRDTIEKIQNALKPKDDNNEEDSKKDQENQTTEVEPESETNNSSKEEEKGNNETPQSNENKEGQAKEDPQSNQANKDEEEDYSYEEEENKPSAQK</sequence>
<feature type="compositionally biased region" description="Basic and acidic residues" evidence="2">
    <location>
        <begin position="304"/>
        <end position="314"/>
    </location>
</feature>
<feature type="compositionally biased region" description="Acidic residues" evidence="2">
    <location>
        <begin position="322"/>
        <end position="333"/>
    </location>
</feature>
<evidence type="ECO:0000256" key="1">
    <source>
        <dbReference type="SAM" id="Coils"/>
    </source>
</evidence>